<name>A0A956RQM9_UNCEI</name>
<proteinExistence type="predicted"/>
<protein>
    <recommendedName>
        <fullName evidence="3">FlgD Ig-like domain-containing protein</fullName>
    </recommendedName>
</protein>
<comment type="caution">
    <text evidence="1">The sequence shown here is derived from an EMBL/GenBank/DDBJ whole genome shotgun (WGS) entry which is preliminary data.</text>
</comment>
<dbReference type="Proteomes" id="UP000697710">
    <property type="component" value="Unassembled WGS sequence"/>
</dbReference>
<evidence type="ECO:0000313" key="2">
    <source>
        <dbReference type="Proteomes" id="UP000697710"/>
    </source>
</evidence>
<feature type="non-terminal residue" evidence="1">
    <location>
        <position position="1"/>
    </location>
</feature>
<dbReference type="EMBL" id="JAGQHR010000428">
    <property type="protein sequence ID" value="MCA9728607.1"/>
    <property type="molecule type" value="Genomic_DNA"/>
</dbReference>
<dbReference type="Gene3D" id="2.60.40.4070">
    <property type="match status" value="1"/>
</dbReference>
<organism evidence="1 2">
    <name type="scientific">Eiseniibacteriota bacterium</name>
    <dbReference type="NCBI Taxonomy" id="2212470"/>
    <lineage>
        <taxon>Bacteria</taxon>
        <taxon>Candidatus Eiseniibacteriota</taxon>
    </lineage>
</organism>
<reference evidence="1" key="2">
    <citation type="journal article" date="2021" name="Microbiome">
        <title>Successional dynamics and alternative stable states in a saline activated sludge microbial community over 9 years.</title>
        <authorList>
            <person name="Wang Y."/>
            <person name="Ye J."/>
            <person name="Ju F."/>
            <person name="Liu L."/>
            <person name="Boyd J.A."/>
            <person name="Deng Y."/>
            <person name="Parks D.H."/>
            <person name="Jiang X."/>
            <person name="Yin X."/>
            <person name="Woodcroft B.J."/>
            <person name="Tyson G.W."/>
            <person name="Hugenholtz P."/>
            <person name="Polz M.F."/>
            <person name="Zhang T."/>
        </authorList>
    </citation>
    <scope>NUCLEOTIDE SEQUENCE</scope>
    <source>
        <strain evidence="1">HKST-UBA01</strain>
    </source>
</reference>
<accession>A0A956RQM9</accession>
<reference evidence="1" key="1">
    <citation type="submission" date="2020-04" db="EMBL/GenBank/DDBJ databases">
        <authorList>
            <person name="Zhang T."/>
        </authorList>
    </citation>
    <scope>NUCLEOTIDE SEQUENCE</scope>
    <source>
        <strain evidence="1">HKST-UBA01</strain>
    </source>
</reference>
<gene>
    <name evidence="1" type="ORF">KC729_13040</name>
</gene>
<dbReference type="AlphaFoldDB" id="A0A956RQM9"/>
<sequence>LDVAGRHVARLGERLLGVGDHEIVWNGRDRDGTTVPSGVYWLKTEDGRVSTGLRVVVVR</sequence>
<evidence type="ECO:0008006" key="3">
    <source>
        <dbReference type="Google" id="ProtNLM"/>
    </source>
</evidence>
<evidence type="ECO:0000313" key="1">
    <source>
        <dbReference type="EMBL" id="MCA9728607.1"/>
    </source>
</evidence>